<protein>
    <submittedName>
        <fullName evidence="3">Uncharacterized protein</fullName>
    </submittedName>
</protein>
<dbReference type="InterPro" id="IPR011990">
    <property type="entry name" value="TPR-like_helical_dom_sf"/>
</dbReference>
<keyword evidence="1" id="KW-0802">TPR repeat</keyword>
<feature type="compositionally biased region" description="Basic and acidic residues" evidence="2">
    <location>
        <begin position="1"/>
        <end position="11"/>
    </location>
</feature>
<dbReference type="Gene3D" id="1.25.40.10">
    <property type="entry name" value="Tetratricopeptide repeat domain"/>
    <property type="match status" value="1"/>
</dbReference>
<gene>
    <name evidence="3" type="ORF">EHUX00137_LOCUS13531</name>
</gene>
<dbReference type="InterPro" id="IPR019734">
    <property type="entry name" value="TPR_rpt"/>
</dbReference>
<evidence type="ECO:0000256" key="1">
    <source>
        <dbReference type="PROSITE-ProRule" id="PRU00339"/>
    </source>
</evidence>
<dbReference type="PROSITE" id="PS50005">
    <property type="entry name" value="TPR"/>
    <property type="match status" value="1"/>
</dbReference>
<reference evidence="3" key="1">
    <citation type="submission" date="2021-01" db="EMBL/GenBank/DDBJ databases">
        <authorList>
            <person name="Corre E."/>
            <person name="Pelletier E."/>
            <person name="Niang G."/>
            <person name="Scheremetjew M."/>
            <person name="Finn R."/>
            <person name="Kale V."/>
            <person name="Holt S."/>
            <person name="Cochrane G."/>
            <person name="Meng A."/>
            <person name="Brown T."/>
            <person name="Cohen L."/>
        </authorList>
    </citation>
    <scope>NUCLEOTIDE SEQUENCE</scope>
    <source>
        <strain evidence="3">379</strain>
    </source>
</reference>
<dbReference type="AlphaFoldDB" id="A0A7S3S4T5"/>
<evidence type="ECO:0000313" key="3">
    <source>
        <dbReference type="EMBL" id="CAE0543287.1"/>
    </source>
</evidence>
<dbReference type="SMART" id="SM00028">
    <property type="entry name" value="TPR"/>
    <property type="match status" value="2"/>
</dbReference>
<proteinExistence type="predicted"/>
<sequence>MLYIEEVHEGDAPPPSEHAGQPVEHLGPLFADGPASAGTMDVATLTAQDIAEHKARLKADAAIAASAGEARAASNAAKARGNADYAACRYADAIRAYDDAIALDGSSHLAHGNRSAARLASGDAAGARLDAERMVALAPRLAKAHVRLGAACKRLHDHRAAAIAYAEALRLEPKSNLAREATERAVSAAHLEADAAPEAMALLQRCREALAAATVAAPPAPPPPLACRDPVSWVKVEARGGGKAAQSPPARGGATLTALGGSLWLIGGADRTGSVQAAVWCFTPGPAGLQHSAGAWARREYQMRFRRDYVECENEIRASRRPQKRRFRSPRTGQAAYTPALLLRMVPSGDAFTPRHGHAATAAAHPVDGDNGSEADAGSVLVYGGKDAQDELLQGVFRLSPAACGEAGGARWTLLRESGEGKVPPVGRAEHSLSWGNGAGWLFGGADESGLRGDLLRLSLTSRWAATCGPSLDSHSLPCLIRAPMPQSSSPVRLPPHTPSAPPHRSGAGEFDCRWEIPRCTGAAPSPRGMHAATVLPGGGGGDALVIHGGRGGDGSKPLGDLFILGLSRLCWSSVSQAGGARFGHAAAPLPVAAARATAAASETVLFFGGITTNGASASWLSDSWQLQRRGGGEAQAGGAAEGGGEGAATCGFARLRSIDPPSRRFAHAMAALGGSAYVFGGSDASCEMGDLYAAEMEE</sequence>
<feature type="region of interest" description="Disordered" evidence="2">
    <location>
        <begin position="487"/>
        <end position="508"/>
    </location>
</feature>
<dbReference type="PANTHER" id="PTHR23244:SF493">
    <property type="entry name" value="GALACTOSE OXIDASE, CENTRAL DOMAIN FAMILY PROTEIN"/>
    <property type="match status" value="1"/>
</dbReference>
<dbReference type="PANTHER" id="PTHR23244">
    <property type="entry name" value="KELCH REPEAT DOMAIN"/>
    <property type="match status" value="1"/>
</dbReference>
<dbReference type="SUPFAM" id="SSF117281">
    <property type="entry name" value="Kelch motif"/>
    <property type="match status" value="1"/>
</dbReference>
<accession>A0A7S3S4T5</accession>
<feature type="repeat" description="TPR" evidence="1">
    <location>
        <begin position="142"/>
        <end position="175"/>
    </location>
</feature>
<evidence type="ECO:0000256" key="2">
    <source>
        <dbReference type="SAM" id="MobiDB-lite"/>
    </source>
</evidence>
<name>A0A7S3S4T5_EMIHU</name>
<dbReference type="Gene3D" id="2.120.10.80">
    <property type="entry name" value="Kelch-type beta propeller"/>
    <property type="match status" value="2"/>
</dbReference>
<organism evidence="3">
    <name type="scientific">Emiliania huxleyi</name>
    <name type="common">Coccolithophore</name>
    <name type="synonym">Pontosphaera huxleyi</name>
    <dbReference type="NCBI Taxonomy" id="2903"/>
    <lineage>
        <taxon>Eukaryota</taxon>
        <taxon>Haptista</taxon>
        <taxon>Haptophyta</taxon>
        <taxon>Prymnesiophyceae</taxon>
        <taxon>Isochrysidales</taxon>
        <taxon>Noelaerhabdaceae</taxon>
        <taxon>Emiliania</taxon>
    </lineage>
</organism>
<dbReference type="InterPro" id="IPR015915">
    <property type="entry name" value="Kelch-typ_b-propeller"/>
</dbReference>
<dbReference type="EMBL" id="HBIR01018001">
    <property type="protein sequence ID" value="CAE0543287.1"/>
    <property type="molecule type" value="Transcribed_RNA"/>
</dbReference>
<dbReference type="SUPFAM" id="SSF48452">
    <property type="entry name" value="TPR-like"/>
    <property type="match status" value="1"/>
</dbReference>
<feature type="compositionally biased region" description="Pro residues" evidence="2">
    <location>
        <begin position="493"/>
        <end position="502"/>
    </location>
</feature>
<feature type="region of interest" description="Disordered" evidence="2">
    <location>
        <begin position="1"/>
        <end position="23"/>
    </location>
</feature>